<evidence type="ECO:0000313" key="1">
    <source>
        <dbReference type="EMBL" id="MBD4335587.1"/>
    </source>
</evidence>
<organism evidence="1 2">
    <name type="scientific">Xanthomonas citri pv. citri</name>
    <dbReference type="NCBI Taxonomy" id="611301"/>
    <lineage>
        <taxon>Bacteria</taxon>
        <taxon>Pseudomonadati</taxon>
        <taxon>Pseudomonadota</taxon>
        <taxon>Gammaproteobacteria</taxon>
        <taxon>Lysobacterales</taxon>
        <taxon>Lysobacteraceae</taxon>
        <taxon>Xanthomonas</taxon>
    </lineage>
</organism>
<reference evidence="1" key="1">
    <citation type="submission" date="2020-01" db="EMBL/GenBank/DDBJ databases">
        <authorList>
            <person name="Richard D."/>
        </authorList>
    </citation>
    <scope>NUCLEOTIDE SEQUENCE</scope>
    <source>
        <strain evidence="1">JP541</strain>
    </source>
</reference>
<feature type="non-terminal residue" evidence="1">
    <location>
        <position position="1"/>
    </location>
</feature>
<dbReference type="AlphaFoldDB" id="A0A8I0H4M7"/>
<dbReference type="EMBL" id="JAABFR010000241">
    <property type="protein sequence ID" value="MBD4335587.1"/>
    <property type="molecule type" value="Genomic_DNA"/>
</dbReference>
<evidence type="ECO:0000313" key="2">
    <source>
        <dbReference type="Proteomes" id="UP000653002"/>
    </source>
</evidence>
<proteinExistence type="predicted"/>
<name>A0A8I0H4M7_XANCI</name>
<sequence length="86" mass="9801">SGMLSFFIEQFIIASERVDGQVNFLRPEFSRMTAKIKEIVPENIKENRLADYELFTTTMVSFTPATDMELIPSVLDDAPSSLYYIA</sequence>
<accession>A0A8I0H4M7</accession>
<gene>
    <name evidence="1" type="ORF">GUH15_05755</name>
</gene>
<comment type="caution">
    <text evidence="1">The sequence shown here is derived from an EMBL/GenBank/DDBJ whole genome shotgun (WGS) entry which is preliminary data.</text>
</comment>
<dbReference type="Proteomes" id="UP000653002">
    <property type="component" value="Unassembled WGS sequence"/>
</dbReference>
<protein>
    <submittedName>
        <fullName evidence="1">Uncharacterized protein</fullName>
    </submittedName>
</protein>
<feature type="non-terminal residue" evidence="1">
    <location>
        <position position="86"/>
    </location>
</feature>